<dbReference type="EMBL" id="KN737664">
    <property type="protein sequence ID" value="KIH55259.1"/>
    <property type="molecule type" value="Genomic_DNA"/>
</dbReference>
<dbReference type="AlphaFoldDB" id="A0A0C2G8S0"/>
<dbReference type="PANTHER" id="PTHR46574:SF1">
    <property type="entry name" value="43 KDA RECEPTOR-ASSOCIATED PROTEIN OF THE SYNAPSE"/>
    <property type="match status" value="1"/>
</dbReference>
<accession>A0A0C2G8S0</accession>
<name>A0A0C2G8S0_9BILA</name>
<dbReference type="Proteomes" id="UP000054047">
    <property type="component" value="Unassembled WGS sequence"/>
</dbReference>
<dbReference type="InterPro" id="IPR052480">
    <property type="entry name" value="RAPsyn"/>
</dbReference>
<feature type="non-terminal residue" evidence="2">
    <location>
        <position position="1"/>
    </location>
</feature>
<reference evidence="2 3" key="1">
    <citation type="submission" date="2013-12" db="EMBL/GenBank/DDBJ databases">
        <title>Draft genome of the parsitic nematode Ancylostoma duodenale.</title>
        <authorList>
            <person name="Mitreva M."/>
        </authorList>
    </citation>
    <scope>NUCLEOTIDE SEQUENCE [LARGE SCALE GENOMIC DNA]</scope>
    <source>
        <strain evidence="2 3">Zhejiang</strain>
    </source>
</reference>
<evidence type="ECO:0000313" key="2">
    <source>
        <dbReference type="EMBL" id="KIH55259.1"/>
    </source>
</evidence>
<feature type="domain" description="Rapsyn myristoylation/linker region N-terminal" evidence="1">
    <location>
        <begin position="12"/>
        <end position="51"/>
    </location>
</feature>
<protein>
    <recommendedName>
        <fullName evidence="1">Rapsyn myristoylation/linker region N-terminal domain-containing protein</fullName>
    </recommendedName>
</protein>
<organism evidence="2 3">
    <name type="scientific">Ancylostoma duodenale</name>
    <dbReference type="NCBI Taxonomy" id="51022"/>
    <lineage>
        <taxon>Eukaryota</taxon>
        <taxon>Metazoa</taxon>
        <taxon>Ecdysozoa</taxon>
        <taxon>Nematoda</taxon>
        <taxon>Chromadorea</taxon>
        <taxon>Rhabditida</taxon>
        <taxon>Rhabditina</taxon>
        <taxon>Rhabditomorpha</taxon>
        <taxon>Strongyloidea</taxon>
        <taxon>Ancylostomatidae</taxon>
        <taxon>Ancylostomatinae</taxon>
        <taxon>Ancylostoma</taxon>
    </lineage>
</organism>
<evidence type="ECO:0000259" key="1">
    <source>
        <dbReference type="Pfam" id="PF10579"/>
    </source>
</evidence>
<dbReference type="GO" id="GO:0007271">
    <property type="term" value="P:synaptic transmission, cholinergic"/>
    <property type="evidence" value="ECO:0007669"/>
    <property type="project" value="TreeGrafter"/>
</dbReference>
<gene>
    <name evidence="2" type="ORF">ANCDUO_14587</name>
</gene>
<dbReference type="OrthoDB" id="5825498at2759"/>
<dbReference type="SMART" id="SM00028">
    <property type="entry name" value="TPR"/>
    <property type="match status" value="4"/>
</dbReference>
<dbReference type="GO" id="GO:0005886">
    <property type="term" value="C:plasma membrane"/>
    <property type="evidence" value="ECO:0007669"/>
    <property type="project" value="TreeGrafter"/>
</dbReference>
<proteinExistence type="predicted"/>
<dbReference type="Pfam" id="PF10579">
    <property type="entry name" value="Rapsyn_N"/>
    <property type="match status" value="1"/>
</dbReference>
<dbReference type="InterPro" id="IPR019568">
    <property type="entry name" value="Rapsyn_myristoylation/link_N"/>
</dbReference>
<evidence type="ECO:0000313" key="3">
    <source>
        <dbReference type="Proteomes" id="UP000054047"/>
    </source>
</evidence>
<keyword evidence="3" id="KW-1185">Reference proteome</keyword>
<dbReference type="GO" id="GO:0031594">
    <property type="term" value="C:neuromuscular junction"/>
    <property type="evidence" value="ECO:0007669"/>
    <property type="project" value="TreeGrafter"/>
</dbReference>
<dbReference type="InterPro" id="IPR019734">
    <property type="entry name" value="TPR_rpt"/>
</dbReference>
<dbReference type="PANTHER" id="PTHR46574">
    <property type="entry name" value="43 KDA RECEPTOR-ASSOCIATED PROTEIN OF THE SYNAPSE"/>
    <property type="match status" value="1"/>
</dbReference>
<dbReference type="SUPFAM" id="SSF48452">
    <property type="entry name" value="TPR-like"/>
    <property type="match status" value="1"/>
</dbReference>
<dbReference type="GO" id="GO:0043495">
    <property type="term" value="F:protein-membrane adaptor activity"/>
    <property type="evidence" value="ECO:0007669"/>
    <property type="project" value="InterPro"/>
</dbReference>
<sequence length="200" mass="22693">LSCYDKSARFRNAEDRFITLGYLAQAFCDSGEFEAMLHYALQQMELANERHDEYMKSEAFLNLAKAYERLADFSKALNYGKASLQHPSMDPRTPGYAHLGSFEFSRFCTSFSLNFRFSAIACAHLGFSQFQNCLEAFEQAMNVANETGDKLLELQICVGLGSLFTLLRDLSKALIFLRNAMAIIQSVTVDDVHAKYRYAH</sequence>
<dbReference type="GO" id="GO:0033130">
    <property type="term" value="F:acetylcholine receptor binding"/>
    <property type="evidence" value="ECO:0007669"/>
    <property type="project" value="InterPro"/>
</dbReference>
<dbReference type="Gene3D" id="1.25.40.10">
    <property type="entry name" value="Tetratricopeptide repeat domain"/>
    <property type="match status" value="2"/>
</dbReference>
<dbReference type="GO" id="GO:1900075">
    <property type="term" value="P:positive regulation of neuromuscular synaptic transmission"/>
    <property type="evidence" value="ECO:0007669"/>
    <property type="project" value="TreeGrafter"/>
</dbReference>
<dbReference type="InterPro" id="IPR011990">
    <property type="entry name" value="TPR-like_helical_dom_sf"/>
</dbReference>